<name>A0A151MRE9_ALLMI</name>
<dbReference type="AlphaFoldDB" id="A0A151MRE9"/>
<dbReference type="Proteomes" id="UP000050525">
    <property type="component" value="Unassembled WGS sequence"/>
</dbReference>
<comment type="caution">
    <text evidence="1">The sequence shown here is derived from an EMBL/GenBank/DDBJ whole genome shotgun (WGS) entry which is preliminary data.</text>
</comment>
<sequence length="68" mass="7455">MVALLLLQPQEAPRTLGSETAQSAWKTSGIHGSASGLLSTTKQSEEDSLSWTCVLLCRYEGRRLYNTI</sequence>
<dbReference type="EMBL" id="AKHW03005461">
    <property type="protein sequence ID" value="KYO26980.1"/>
    <property type="molecule type" value="Genomic_DNA"/>
</dbReference>
<proteinExistence type="predicted"/>
<organism evidence="1 2">
    <name type="scientific">Alligator mississippiensis</name>
    <name type="common">American alligator</name>
    <dbReference type="NCBI Taxonomy" id="8496"/>
    <lineage>
        <taxon>Eukaryota</taxon>
        <taxon>Metazoa</taxon>
        <taxon>Chordata</taxon>
        <taxon>Craniata</taxon>
        <taxon>Vertebrata</taxon>
        <taxon>Euteleostomi</taxon>
        <taxon>Archelosauria</taxon>
        <taxon>Archosauria</taxon>
        <taxon>Crocodylia</taxon>
        <taxon>Alligatoridae</taxon>
        <taxon>Alligatorinae</taxon>
        <taxon>Alligator</taxon>
    </lineage>
</organism>
<gene>
    <name evidence="1" type="ORF">Y1Q_0019388</name>
</gene>
<protein>
    <submittedName>
        <fullName evidence="1">Uncharacterized protein</fullName>
    </submittedName>
</protein>
<accession>A0A151MRE9</accession>
<evidence type="ECO:0000313" key="1">
    <source>
        <dbReference type="EMBL" id="KYO26980.1"/>
    </source>
</evidence>
<reference evidence="1 2" key="1">
    <citation type="journal article" date="2012" name="Genome Biol.">
        <title>Sequencing three crocodilian genomes to illuminate the evolution of archosaurs and amniotes.</title>
        <authorList>
            <person name="St John J.A."/>
            <person name="Braun E.L."/>
            <person name="Isberg S.R."/>
            <person name="Miles L.G."/>
            <person name="Chong A.Y."/>
            <person name="Gongora J."/>
            <person name="Dalzell P."/>
            <person name="Moran C."/>
            <person name="Bed'hom B."/>
            <person name="Abzhanov A."/>
            <person name="Burgess S.C."/>
            <person name="Cooksey A.M."/>
            <person name="Castoe T.A."/>
            <person name="Crawford N.G."/>
            <person name="Densmore L.D."/>
            <person name="Drew J.C."/>
            <person name="Edwards S.V."/>
            <person name="Faircloth B.C."/>
            <person name="Fujita M.K."/>
            <person name="Greenwold M.J."/>
            <person name="Hoffmann F.G."/>
            <person name="Howard J.M."/>
            <person name="Iguchi T."/>
            <person name="Janes D.E."/>
            <person name="Khan S.Y."/>
            <person name="Kohno S."/>
            <person name="de Koning A.J."/>
            <person name="Lance S.L."/>
            <person name="McCarthy F.M."/>
            <person name="McCormack J.E."/>
            <person name="Merchant M.E."/>
            <person name="Peterson D.G."/>
            <person name="Pollock D.D."/>
            <person name="Pourmand N."/>
            <person name="Raney B.J."/>
            <person name="Roessler K.A."/>
            <person name="Sanford J.R."/>
            <person name="Sawyer R.H."/>
            <person name="Schmidt C.J."/>
            <person name="Triplett E.W."/>
            <person name="Tuberville T.D."/>
            <person name="Venegas-Anaya M."/>
            <person name="Howard J.T."/>
            <person name="Jarvis E.D."/>
            <person name="Guillette L.J.Jr."/>
            <person name="Glenn T.C."/>
            <person name="Green R.E."/>
            <person name="Ray D.A."/>
        </authorList>
    </citation>
    <scope>NUCLEOTIDE SEQUENCE [LARGE SCALE GENOMIC DNA]</scope>
    <source>
        <strain evidence="1">KSC_2009_1</strain>
    </source>
</reference>
<keyword evidence="2" id="KW-1185">Reference proteome</keyword>
<evidence type="ECO:0000313" key="2">
    <source>
        <dbReference type="Proteomes" id="UP000050525"/>
    </source>
</evidence>